<accession>A0A829YL57</accession>
<dbReference type="Proteomes" id="UP000445000">
    <property type="component" value="Unassembled WGS sequence"/>
</dbReference>
<evidence type="ECO:0000313" key="3">
    <source>
        <dbReference type="Proteomes" id="UP000445000"/>
    </source>
</evidence>
<proteinExistence type="predicted"/>
<organism evidence="2 3">
    <name type="scientific">Steroidobacter agaridevorans</name>
    <dbReference type="NCBI Taxonomy" id="2695856"/>
    <lineage>
        <taxon>Bacteria</taxon>
        <taxon>Pseudomonadati</taxon>
        <taxon>Pseudomonadota</taxon>
        <taxon>Gammaproteobacteria</taxon>
        <taxon>Steroidobacterales</taxon>
        <taxon>Steroidobacteraceae</taxon>
        <taxon>Steroidobacter</taxon>
    </lineage>
</organism>
<dbReference type="EMBL" id="BLJN01000006">
    <property type="protein sequence ID" value="GFE83552.1"/>
    <property type="molecule type" value="Genomic_DNA"/>
</dbReference>
<evidence type="ECO:0000256" key="1">
    <source>
        <dbReference type="SAM" id="SignalP"/>
    </source>
</evidence>
<evidence type="ECO:0000313" key="2">
    <source>
        <dbReference type="EMBL" id="GFE83552.1"/>
    </source>
</evidence>
<reference evidence="3" key="1">
    <citation type="submission" date="2020-01" db="EMBL/GenBank/DDBJ databases">
        <title>'Steroidobacter agaridevorans' sp. nov., agar-degrading bacteria isolated from rhizosphere soils.</title>
        <authorList>
            <person name="Ikenaga M."/>
            <person name="Kataoka M."/>
            <person name="Murouchi A."/>
            <person name="Katsuragi S."/>
            <person name="Sakai M."/>
        </authorList>
    </citation>
    <scope>NUCLEOTIDE SEQUENCE [LARGE SCALE GENOMIC DNA]</scope>
    <source>
        <strain evidence="3">YU21-B</strain>
    </source>
</reference>
<feature type="signal peptide" evidence="1">
    <location>
        <begin position="1"/>
        <end position="21"/>
    </location>
</feature>
<sequence length="188" mass="20297">MRWLAWLLFLPAVLLAATARAAPEYSIKAGYILLFTRYVEWPASAFATPTAPIVVCVLGADPFGSVLDETLAGQLSQKRPLSVRRVSDAEAAEECHVAFIGTSSTQPPASEQTSQWLDTLANHPVLTITETPEALEQGAMLSFVSEVEGGQARIRFEASLPPMHRAGLTARSQMLSAARKVHREAPGI</sequence>
<dbReference type="Pfam" id="PF13689">
    <property type="entry name" value="DUF4154"/>
    <property type="match status" value="1"/>
</dbReference>
<keyword evidence="1" id="KW-0732">Signal</keyword>
<comment type="caution">
    <text evidence="2">The sequence shown here is derived from an EMBL/GenBank/DDBJ whole genome shotgun (WGS) entry which is preliminary data.</text>
</comment>
<dbReference type="AlphaFoldDB" id="A0A829YL57"/>
<dbReference type="RefSeq" id="WP_161815160.1">
    <property type="nucleotide sequence ID" value="NZ_BLJN01000006.1"/>
</dbReference>
<feature type="chain" id="PRO_5032957245" description="DUF4154 domain-containing protein" evidence="1">
    <location>
        <begin position="22"/>
        <end position="188"/>
    </location>
</feature>
<keyword evidence="3" id="KW-1185">Reference proteome</keyword>
<dbReference type="InterPro" id="IPR025293">
    <property type="entry name" value="YfiR/HmsC-like"/>
</dbReference>
<name>A0A829YL57_9GAMM</name>
<evidence type="ECO:0008006" key="4">
    <source>
        <dbReference type="Google" id="ProtNLM"/>
    </source>
</evidence>
<protein>
    <recommendedName>
        <fullName evidence="4">DUF4154 domain-containing protein</fullName>
    </recommendedName>
</protein>
<gene>
    <name evidence="2" type="ORF">GCM10011487_55520</name>
</gene>